<sequence>MTIDVYKVVKKLIGEVDPIGETQTDDERFENLKAMAWLIEKLLTDINDVAYRCKNNHQYSMKRASEFASKFITDLGIVE</sequence>
<organism evidence="1">
    <name type="scientific">viral metagenome</name>
    <dbReference type="NCBI Taxonomy" id="1070528"/>
    <lineage>
        <taxon>unclassified sequences</taxon>
        <taxon>metagenomes</taxon>
        <taxon>organismal metagenomes</taxon>
    </lineage>
</organism>
<proteinExistence type="predicted"/>
<dbReference type="AlphaFoldDB" id="A0A6M3JZN6"/>
<protein>
    <submittedName>
        <fullName evidence="1">Uncharacterized protein</fullName>
    </submittedName>
</protein>
<gene>
    <name evidence="1" type="ORF">MM415A01765_0010</name>
</gene>
<dbReference type="EMBL" id="MT142168">
    <property type="protein sequence ID" value="QJA75513.1"/>
    <property type="molecule type" value="Genomic_DNA"/>
</dbReference>
<evidence type="ECO:0000313" key="1">
    <source>
        <dbReference type="EMBL" id="QJA75513.1"/>
    </source>
</evidence>
<reference evidence="1" key="1">
    <citation type="submission" date="2020-03" db="EMBL/GenBank/DDBJ databases">
        <title>The deep terrestrial virosphere.</title>
        <authorList>
            <person name="Holmfeldt K."/>
            <person name="Nilsson E."/>
            <person name="Simone D."/>
            <person name="Lopez-Fernandez M."/>
            <person name="Wu X."/>
            <person name="de Brujin I."/>
            <person name="Lundin D."/>
            <person name="Andersson A."/>
            <person name="Bertilsson S."/>
            <person name="Dopson M."/>
        </authorList>
    </citation>
    <scope>NUCLEOTIDE SEQUENCE</scope>
    <source>
        <strain evidence="1">MM415A01765</strain>
    </source>
</reference>
<name>A0A6M3JZN6_9ZZZZ</name>
<accession>A0A6M3JZN6</accession>